<dbReference type="Gene3D" id="3.30.230.10">
    <property type="match status" value="1"/>
</dbReference>
<dbReference type="CDD" id="cd04088">
    <property type="entry name" value="EFG_mtEFG_II"/>
    <property type="match status" value="1"/>
</dbReference>
<dbReference type="InterPro" id="IPR027417">
    <property type="entry name" value="P-loop_NTPase"/>
</dbReference>
<dbReference type="SUPFAM" id="SSF52540">
    <property type="entry name" value="P-loop containing nucleoside triphosphate hydrolases"/>
    <property type="match status" value="1"/>
</dbReference>
<dbReference type="Pfam" id="PF00679">
    <property type="entry name" value="EFG_C"/>
    <property type="match status" value="1"/>
</dbReference>
<dbReference type="Pfam" id="PF14492">
    <property type="entry name" value="EFG_III"/>
    <property type="match status" value="1"/>
</dbReference>
<dbReference type="GO" id="GO:0032790">
    <property type="term" value="P:ribosome disassembly"/>
    <property type="evidence" value="ECO:0007669"/>
    <property type="project" value="TreeGrafter"/>
</dbReference>
<dbReference type="InterPro" id="IPR041095">
    <property type="entry name" value="EFG_II"/>
</dbReference>
<dbReference type="Gene3D" id="3.30.70.240">
    <property type="match status" value="1"/>
</dbReference>
<dbReference type="InterPro" id="IPR047872">
    <property type="entry name" value="EFG_IV"/>
</dbReference>
<dbReference type="PANTHER" id="PTHR43261:SF6">
    <property type="entry name" value="ELONGATION FACTOR G-LIKE PROTEIN"/>
    <property type="match status" value="1"/>
</dbReference>
<feature type="domain" description="Tr-type G" evidence="3">
    <location>
        <begin position="1"/>
        <end position="268"/>
    </location>
</feature>
<dbReference type="SUPFAM" id="SSF50447">
    <property type="entry name" value="Translation proteins"/>
    <property type="match status" value="1"/>
</dbReference>
<keyword evidence="4" id="KW-0648">Protein biosynthesis</keyword>
<dbReference type="Gene3D" id="2.40.30.10">
    <property type="entry name" value="Translation factors"/>
    <property type="match status" value="1"/>
</dbReference>
<dbReference type="InterPro" id="IPR000640">
    <property type="entry name" value="EFG_V-like"/>
</dbReference>
<evidence type="ECO:0000313" key="4">
    <source>
        <dbReference type="EMBL" id="MBB6099811.1"/>
    </source>
</evidence>
<dbReference type="FunFam" id="3.30.230.10:FF:000003">
    <property type="entry name" value="Elongation factor G"/>
    <property type="match status" value="1"/>
</dbReference>
<dbReference type="Gene3D" id="3.30.70.870">
    <property type="entry name" value="Elongation Factor G (Translational Gtpase), domain 3"/>
    <property type="match status" value="1"/>
</dbReference>
<keyword evidence="1" id="KW-0547">Nucleotide-binding</keyword>
<dbReference type="InterPro" id="IPR009000">
    <property type="entry name" value="Transl_B-barrel_sf"/>
</dbReference>
<sequence>MRVSVSVVGHSSAGKTSLVEALLHRAGAISRPGRVEDGNTQSDFSPLEQRRKMSVQASVLPLAWQGSELLLLDAPGFADFAGEIRGALRAADNTLVVVSAVAGVEVGTERVWATAEDFGMPRIIAVNKTDRERADFHTVLEELRSTLSGAIVATHLPRGEAAAFGGVVDVLSGRSSDGSALPIDLEELLETERARLVECVVETDEALLERFLADEVISEEELRAALLAAVRAGQVFPVLPVSAFSEVGVGELLDLMVSGLREAASRPPLTAVDGQTRDPDPTAPFSARVWRSSTDPFLGKVAYLRVWSGSLKPGQPVLNARRGVSFTPAHLYVMRGKDLVEVPELRAGDIAALTKLSEVGIGDTLCDPAHPLDYGPMKLPEPTSELALHPKSRADEDKLATQLARLLEDDLTLRFERRAETGEMVLAGLGDLHLEIATDKLALLGVNVETSLPKIPYRETVRGTARAQGKHKKQSGGHGQYGDCWLRVEPAQGFAFASEVVGGAIPSKFIPSIQKGVEESLARGVLAGFPVQDVRVVVYDGSYHEVDSSDIAFKTAAGIAFREAMAQAKPTLLEPVVQLRVYVPERCTGDVISDLQTRRARVQGIESSGPLSVITATVPLAEVQAYSPQLRSISSGRGAYSLKPAGYEEVPRNLQAGIIASRQLETA</sequence>
<comment type="caution">
    <text evidence="4">The sequence shown here is derived from an EMBL/GenBank/DDBJ whole genome shotgun (WGS) entry which is preliminary data.</text>
</comment>
<dbReference type="SUPFAM" id="SSF54980">
    <property type="entry name" value="EF-G C-terminal domain-like"/>
    <property type="match status" value="2"/>
</dbReference>
<proteinExistence type="predicted"/>
<organism evidence="4 5">
    <name type="scientific">Deinobacterium chartae</name>
    <dbReference type="NCBI Taxonomy" id="521158"/>
    <lineage>
        <taxon>Bacteria</taxon>
        <taxon>Thermotogati</taxon>
        <taxon>Deinococcota</taxon>
        <taxon>Deinococci</taxon>
        <taxon>Deinococcales</taxon>
        <taxon>Deinococcaceae</taxon>
        <taxon>Deinobacterium</taxon>
    </lineage>
</organism>
<evidence type="ECO:0000259" key="3">
    <source>
        <dbReference type="PROSITE" id="PS51722"/>
    </source>
</evidence>
<dbReference type="Gene3D" id="3.40.50.300">
    <property type="entry name" value="P-loop containing nucleotide triphosphate hydrolases"/>
    <property type="match status" value="1"/>
</dbReference>
<evidence type="ECO:0000256" key="2">
    <source>
        <dbReference type="ARBA" id="ARBA00023134"/>
    </source>
</evidence>
<dbReference type="InterPro" id="IPR035649">
    <property type="entry name" value="EFG_V"/>
</dbReference>
<dbReference type="NCBIfam" id="NF009381">
    <property type="entry name" value="PRK12740.1-5"/>
    <property type="match status" value="1"/>
</dbReference>
<reference evidence="4 5" key="1">
    <citation type="submission" date="2020-08" db="EMBL/GenBank/DDBJ databases">
        <title>Genomic Encyclopedia of Type Strains, Phase IV (KMG-IV): sequencing the most valuable type-strain genomes for metagenomic binning, comparative biology and taxonomic classification.</title>
        <authorList>
            <person name="Goeker M."/>
        </authorList>
    </citation>
    <scope>NUCLEOTIDE SEQUENCE [LARGE SCALE GENOMIC DNA]</scope>
    <source>
        <strain evidence="4 5">DSM 21458</strain>
    </source>
</reference>
<dbReference type="InterPro" id="IPR014721">
    <property type="entry name" value="Ribsml_uS5_D2-typ_fold_subgr"/>
</dbReference>
<dbReference type="CDD" id="cd03713">
    <property type="entry name" value="EFG_mtEFG_C"/>
    <property type="match status" value="1"/>
</dbReference>
<dbReference type="Pfam" id="PF00009">
    <property type="entry name" value="GTP_EFTU"/>
    <property type="match status" value="1"/>
</dbReference>
<dbReference type="InterPro" id="IPR000795">
    <property type="entry name" value="T_Tr_GTP-bd_dom"/>
</dbReference>
<dbReference type="InterPro" id="IPR020568">
    <property type="entry name" value="Ribosomal_Su5_D2-typ_SF"/>
</dbReference>
<dbReference type="GO" id="GO:0003746">
    <property type="term" value="F:translation elongation factor activity"/>
    <property type="evidence" value="ECO:0007669"/>
    <property type="project" value="UniProtKB-KW"/>
</dbReference>
<dbReference type="Pfam" id="PF22042">
    <property type="entry name" value="EF-G_D2"/>
    <property type="match status" value="1"/>
</dbReference>
<dbReference type="InterPro" id="IPR005517">
    <property type="entry name" value="Transl_elong_EFG/EF2_IV"/>
</dbReference>
<dbReference type="InterPro" id="IPR005225">
    <property type="entry name" value="Small_GTP-bd"/>
</dbReference>
<dbReference type="SUPFAM" id="SSF54211">
    <property type="entry name" value="Ribosomal protein S5 domain 2-like"/>
    <property type="match status" value="1"/>
</dbReference>
<dbReference type="PROSITE" id="PS51722">
    <property type="entry name" value="G_TR_2"/>
    <property type="match status" value="1"/>
</dbReference>
<dbReference type="InterPro" id="IPR053905">
    <property type="entry name" value="EF-G-like_DII"/>
</dbReference>
<dbReference type="AlphaFoldDB" id="A0A841I1W7"/>
<dbReference type="InterPro" id="IPR035647">
    <property type="entry name" value="EFG_III/V"/>
</dbReference>
<evidence type="ECO:0000313" key="5">
    <source>
        <dbReference type="Proteomes" id="UP000569951"/>
    </source>
</evidence>
<evidence type="ECO:0000256" key="1">
    <source>
        <dbReference type="ARBA" id="ARBA00022741"/>
    </source>
</evidence>
<dbReference type="Proteomes" id="UP000569951">
    <property type="component" value="Unassembled WGS sequence"/>
</dbReference>
<dbReference type="CDD" id="cd01434">
    <property type="entry name" value="EFG_mtEFG1_IV"/>
    <property type="match status" value="1"/>
</dbReference>
<keyword evidence="2" id="KW-0342">GTP-binding</keyword>
<dbReference type="GO" id="GO:0003924">
    <property type="term" value="F:GTPase activity"/>
    <property type="evidence" value="ECO:0007669"/>
    <property type="project" value="InterPro"/>
</dbReference>
<dbReference type="PANTHER" id="PTHR43261">
    <property type="entry name" value="TRANSLATION ELONGATION FACTOR G-RELATED"/>
    <property type="match status" value="1"/>
</dbReference>
<name>A0A841I1W7_9DEIO</name>
<gene>
    <name evidence="4" type="ORF">HNR42_003269</name>
</gene>
<accession>A0A841I1W7</accession>
<dbReference type="EMBL" id="JACHHG010000015">
    <property type="protein sequence ID" value="MBB6099811.1"/>
    <property type="molecule type" value="Genomic_DNA"/>
</dbReference>
<dbReference type="NCBIfam" id="TIGR00231">
    <property type="entry name" value="small_GTP"/>
    <property type="match status" value="1"/>
</dbReference>
<protein>
    <submittedName>
        <fullName evidence="4">Elongation factor G</fullName>
    </submittedName>
</protein>
<keyword evidence="4" id="KW-0251">Elongation factor</keyword>
<keyword evidence="5" id="KW-1185">Reference proteome</keyword>
<dbReference type="GO" id="GO:0005525">
    <property type="term" value="F:GTP binding"/>
    <property type="evidence" value="ECO:0007669"/>
    <property type="project" value="UniProtKB-KW"/>
</dbReference>
<dbReference type="Pfam" id="PF03764">
    <property type="entry name" value="EFG_IV"/>
    <property type="match status" value="1"/>
</dbReference>
<dbReference type="SMART" id="SM00838">
    <property type="entry name" value="EFG_C"/>
    <property type="match status" value="1"/>
</dbReference>
<dbReference type="FunFam" id="3.30.70.240:FF:000001">
    <property type="entry name" value="Elongation factor G"/>
    <property type="match status" value="1"/>
</dbReference>
<dbReference type="SMART" id="SM00889">
    <property type="entry name" value="EFG_IV"/>
    <property type="match status" value="1"/>
</dbReference>
<dbReference type="RefSeq" id="WP_183988547.1">
    <property type="nucleotide sequence ID" value="NZ_JACHHG010000015.1"/>
</dbReference>